<protein>
    <submittedName>
        <fullName evidence="2">Uncharacterized protein</fullName>
    </submittedName>
</protein>
<evidence type="ECO:0000313" key="3">
    <source>
        <dbReference type="Proteomes" id="UP000058857"/>
    </source>
</evidence>
<dbReference type="Proteomes" id="UP000058857">
    <property type="component" value="Chromosome 1"/>
</dbReference>
<dbReference type="EMBL" id="CP012029">
    <property type="protein sequence ID" value="ALO27197.1"/>
    <property type="molecule type" value="Genomic_DNA"/>
</dbReference>
<dbReference type="EMBL" id="CP012031">
    <property type="protein sequence ID" value="ALO28535.1"/>
    <property type="molecule type" value="Genomic_DNA"/>
</dbReference>
<name>A0A0S2IY25_LEPBO</name>
<accession>A0A0S2IY25</accession>
<dbReference type="PATRIC" id="fig|280505.15.peg.2913"/>
<proteinExistence type="predicted"/>
<evidence type="ECO:0000313" key="2">
    <source>
        <dbReference type="EMBL" id="ALO28535.1"/>
    </source>
</evidence>
<keyword evidence="2" id="KW-0614">Plasmid</keyword>
<geneLocation type="plasmid" evidence="2 3">
    <name>lbp1</name>
</geneLocation>
<gene>
    <name evidence="1" type="ORF">LBBP_02986</name>
    <name evidence="2" type="ORF">LBBP_04431</name>
</gene>
<sequence length="199" mass="23127">MYMRMFFLFLITFGVLFSESLDNYEQEYINSSYKSHLEEKKKVVIPEVVGLKPQDQKKLFDRSSKTYVEFPILPGTKPSIVIKTPWNQQYNDSWRIFACSDLGEKFDLKYARIKKMKTIVRAIFKDGKSEDLSEDDRKEYNSDGFDPIPISADNEMAFEGDSGPYGSSVKHFLIEIYIQDAFRKETGKLCVSEILPFDS</sequence>
<reference evidence="2 3" key="1">
    <citation type="journal article" date="2015" name="PLoS Negl. Trop. Dis.">
        <title>Distribution of Plasmids in Distinct Leptospira Pathogenic Species.</title>
        <authorList>
            <person name="Wang Y."/>
            <person name="Zhuang X."/>
            <person name="Zhong Y."/>
            <person name="Zhang C."/>
            <person name="Zhang Y."/>
            <person name="Zeng L."/>
            <person name="Zhu Y."/>
            <person name="He P."/>
            <person name="Dong K."/>
            <person name="Pal U."/>
            <person name="Guo X."/>
            <person name="Qin J."/>
        </authorList>
    </citation>
    <scope>NUCLEOTIDE SEQUENCE [LARGE SCALE GENOMIC DNA]</scope>
    <source>
        <strain evidence="2 3">56604</strain>
        <plasmid evidence="2">lbp1</plasmid>
        <plasmid evidence="3">Plasmid lbp1</plasmid>
    </source>
</reference>
<organism evidence="2">
    <name type="scientific">Leptospira borgpetersenii serovar Ballum</name>
    <dbReference type="NCBI Taxonomy" id="280505"/>
    <lineage>
        <taxon>Bacteria</taxon>
        <taxon>Pseudomonadati</taxon>
        <taxon>Spirochaetota</taxon>
        <taxon>Spirochaetia</taxon>
        <taxon>Leptospirales</taxon>
        <taxon>Leptospiraceae</taxon>
        <taxon>Leptospira</taxon>
    </lineage>
</organism>
<dbReference type="AlphaFoldDB" id="A0A0S2IY25"/>
<dbReference type="Proteomes" id="UP000058857">
    <property type="component" value="Plasmid lbp1"/>
</dbReference>
<evidence type="ECO:0000313" key="1">
    <source>
        <dbReference type="EMBL" id="ALO27197.1"/>
    </source>
</evidence>